<evidence type="ECO:0000313" key="2">
    <source>
        <dbReference type="Proteomes" id="UP000251891"/>
    </source>
</evidence>
<gene>
    <name evidence="1" type="ORF">DPM19_23680</name>
</gene>
<dbReference type="AlphaFoldDB" id="A0A365H0I9"/>
<evidence type="ECO:0000313" key="1">
    <source>
        <dbReference type="EMBL" id="RAY12604.1"/>
    </source>
</evidence>
<dbReference type="EMBL" id="QLYX01000012">
    <property type="protein sequence ID" value="RAY12604.1"/>
    <property type="molecule type" value="Genomic_DNA"/>
</dbReference>
<reference evidence="1 2" key="1">
    <citation type="submission" date="2018-06" db="EMBL/GenBank/DDBJ databases">
        <title>Actinomadura craniellae sp. nov. isolated from marine sponge Craniella sp.</title>
        <authorList>
            <person name="Li L."/>
            <person name="Xu Q.H."/>
            <person name="Lin H.W."/>
            <person name="Lu Y.H."/>
        </authorList>
    </citation>
    <scope>NUCLEOTIDE SEQUENCE [LARGE SCALE GENOMIC DNA]</scope>
    <source>
        <strain evidence="1 2">LHW63021</strain>
    </source>
</reference>
<comment type="caution">
    <text evidence="1">The sequence shown here is derived from an EMBL/GenBank/DDBJ whole genome shotgun (WGS) entry which is preliminary data.</text>
</comment>
<accession>A0A365H0I9</accession>
<protein>
    <recommendedName>
        <fullName evidence="3">L-tyrosine 3-hydroxylase</fullName>
    </recommendedName>
</protein>
<evidence type="ECO:0008006" key="3">
    <source>
        <dbReference type="Google" id="ProtNLM"/>
    </source>
</evidence>
<sequence>MGIRLDTTFTERTSLESWDFGDFPYALEPLTLPVPGMAPLAAGDPPQGDFAAVCRELRAFTGAWDTPVEADPFQSYDRLFWFRWITGHQLTFAVWQLMGRLIKPVAERGQASAAELDALTAYTHGYCAMLLYTGSCPRPVYTGLIRPSMFLQHPGFSGTWAPDFGPVRALFRGRPQPWTDGPEAAGLRAAVETHKTIHDGIAAKLVPSGRSLLQQSMSETSVKSSAKTAVLYDNYFLTLRAPTRADRIVDQLLRRLRAVALDVAANDLYPLGHGVPRMPAEYGQDEVIACEYGLFKILSRVGETAAGLVPAHT</sequence>
<name>A0A365H0I9_9ACTN</name>
<proteinExistence type="predicted"/>
<keyword evidence="2" id="KW-1185">Reference proteome</keyword>
<dbReference type="Proteomes" id="UP000251891">
    <property type="component" value="Unassembled WGS sequence"/>
</dbReference>
<organism evidence="1 2">
    <name type="scientific">Actinomadura craniellae</name>
    <dbReference type="NCBI Taxonomy" id="2231787"/>
    <lineage>
        <taxon>Bacteria</taxon>
        <taxon>Bacillati</taxon>
        <taxon>Actinomycetota</taxon>
        <taxon>Actinomycetes</taxon>
        <taxon>Streptosporangiales</taxon>
        <taxon>Thermomonosporaceae</taxon>
        <taxon>Actinomadura</taxon>
    </lineage>
</organism>
<dbReference type="RefSeq" id="WP_111870211.1">
    <property type="nucleotide sequence ID" value="NZ_QLYX01000012.1"/>
</dbReference>
<dbReference type="OrthoDB" id="3687546at2"/>